<dbReference type="SUPFAM" id="SSF50891">
    <property type="entry name" value="Cyclophilin-like"/>
    <property type="match status" value="1"/>
</dbReference>
<dbReference type="PANTHER" id="PTHR11071:SF431">
    <property type="entry name" value="PEPTIDYL-PROLYL CIS-TRANS ISOMERASE"/>
    <property type="match status" value="1"/>
</dbReference>
<dbReference type="EMBL" id="CACVBM020000033">
    <property type="protein sequence ID" value="CAA7013228.1"/>
    <property type="molecule type" value="Genomic_DNA"/>
</dbReference>
<dbReference type="GO" id="GO:0006457">
    <property type="term" value="P:protein folding"/>
    <property type="evidence" value="ECO:0007669"/>
    <property type="project" value="TreeGrafter"/>
</dbReference>
<dbReference type="OrthoDB" id="1043644at2759"/>
<evidence type="ECO:0000256" key="1">
    <source>
        <dbReference type="ARBA" id="ARBA00000971"/>
    </source>
</evidence>
<dbReference type="GO" id="GO:0016018">
    <property type="term" value="F:cyclosporin A binding"/>
    <property type="evidence" value="ECO:0007669"/>
    <property type="project" value="TreeGrafter"/>
</dbReference>
<proteinExistence type="inferred from homology"/>
<sequence length="246" mass="26357">MEISFRFNETDGSAVTINVPAGAGFTINVKPLGGPVPLVGGGLNANGACVHPPGGGVKEEHGSILPKPLKTGNPKVFFDMTVDGKPAGRIVMELFADTTPRTAENFRALCTGEKGMGRFGKPLHYKGSIIHELDLDYTFSGGDIIPGEGLGGESIYEDRYFEDENFIRKHTGPGILTMWNRGSNTNGSQFMICMTEIEEYDNDCVVVGQVIQGLDVIESIMEEFGDPSGCVRPSKPVVIADCGQIL</sequence>
<dbReference type="Gene3D" id="2.40.100.10">
    <property type="entry name" value="Cyclophilin-like"/>
    <property type="match status" value="1"/>
</dbReference>
<dbReference type="InterPro" id="IPR002130">
    <property type="entry name" value="Cyclophilin-type_PPIase_dom"/>
</dbReference>
<dbReference type="GO" id="GO:0005886">
    <property type="term" value="C:plasma membrane"/>
    <property type="evidence" value="ECO:0007669"/>
    <property type="project" value="TreeGrafter"/>
</dbReference>
<dbReference type="GO" id="GO:0003755">
    <property type="term" value="F:peptidyl-prolyl cis-trans isomerase activity"/>
    <property type="evidence" value="ECO:0007669"/>
    <property type="project" value="UniProtKB-UniRule"/>
</dbReference>
<dbReference type="GO" id="GO:0005829">
    <property type="term" value="C:cytosol"/>
    <property type="evidence" value="ECO:0007669"/>
    <property type="project" value="TreeGrafter"/>
</dbReference>
<dbReference type="PROSITE" id="PS50072">
    <property type="entry name" value="CSA_PPIASE_2"/>
    <property type="match status" value="1"/>
</dbReference>
<evidence type="ECO:0000256" key="3">
    <source>
        <dbReference type="ARBA" id="ARBA00023110"/>
    </source>
</evidence>
<evidence type="ECO:0000256" key="2">
    <source>
        <dbReference type="ARBA" id="ARBA00007365"/>
    </source>
</evidence>
<accession>A0A6D2HHQ5</accession>
<organism evidence="7 8">
    <name type="scientific">Microthlaspi erraticum</name>
    <dbReference type="NCBI Taxonomy" id="1685480"/>
    <lineage>
        <taxon>Eukaryota</taxon>
        <taxon>Viridiplantae</taxon>
        <taxon>Streptophyta</taxon>
        <taxon>Embryophyta</taxon>
        <taxon>Tracheophyta</taxon>
        <taxon>Spermatophyta</taxon>
        <taxon>Magnoliopsida</taxon>
        <taxon>eudicotyledons</taxon>
        <taxon>Gunneridae</taxon>
        <taxon>Pentapetalae</taxon>
        <taxon>rosids</taxon>
        <taxon>malvids</taxon>
        <taxon>Brassicales</taxon>
        <taxon>Brassicaceae</taxon>
        <taxon>Coluteocarpeae</taxon>
        <taxon>Microthlaspi</taxon>
    </lineage>
</organism>
<dbReference type="EC" id="5.2.1.8" evidence="5"/>
<comment type="function">
    <text evidence="5">PPIases accelerate the folding of proteins. It catalyzes the cis-trans isomerization of proline imidic peptide bonds in oligopeptides.</text>
</comment>
<evidence type="ECO:0000256" key="4">
    <source>
        <dbReference type="ARBA" id="ARBA00023235"/>
    </source>
</evidence>
<comment type="similarity">
    <text evidence="2 5">Belongs to the cyclophilin-type PPIase family.</text>
</comment>
<protein>
    <recommendedName>
        <fullName evidence="5">Peptidyl-prolyl cis-trans isomerase</fullName>
        <shortName evidence="5">PPIase</shortName>
        <ecNumber evidence="5">5.2.1.8</ecNumber>
    </recommendedName>
</protein>
<dbReference type="Pfam" id="PF00160">
    <property type="entry name" value="Pro_isomerase"/>
    <property type="match status" value="1"/>
</dbReference>
<dbReference type="AlphaFoldDB" id="A0A6D2HHQ5"/>
<dbReference type="PANTHER" id="PTHR11071">
    <property type="entry name" value="PEPTIDYL-PROLYL CIS-TRANS ISOMERASE"/>
    <property type="match status" value="1"/>
</dbReference>
<keyword evidence="8" id="KW-1185">Reference proteome</keyword>
<comment type="catalytic activity">
    <reaction evidence="1 5">
        <text>[protein]-peptidylproline (omega=180) = [protein]-peptidylproline (omega=0)</text>
        <dbReference type="Rhea" id="RHEA:16237"/>
        <dbReference type="Rhea" id="RHEA-COMP:10747"/>
        <dbReference type="Rhea" id="RHEA-COMP:10748"/>
        <dbReference type="ChEBI" id="CHEBI:83833"/>
        <dbReference type="ChEBI" id="CHEBI:83834"/>
        <dbReference type="EC" id="5.2.1.8"/>
    </reaction>
</comment>
<comment type="caution">
    <text evidence="7">The sequence shown here is derived from an EMBL/GenBank/DDBJ whole genome shotgun (WGS) entry which is preliminary data.</text>
</comment>
<evidence type="ECO:0000259" key="6">
    <source>
        <dbReference type="PROSITE" id="PS50072"/>
    </source>
</evidence>
<evidence type="ECO:0000313" key="7">
    <source>
        <dbReference type="EMBL" id="CAA7013228.1"/>
    </source>
</evidence>
<gene>
    <name evidence="7" type="ORF">MERR_LOCUS462</name>
</gene>
<feature type="domain" description="PPIase cyclophilin-type" evidence="6">
    <location>
        <begin position="77"/>
        <end position="244"/>
    </location>
</feature>
<dbReference type="InterPro" id="IPR029000">
    <property type="entry name" value="Cyclophilin-like_dom_sf"/>
</dbReference>
<evidence type="ECO:0000256" key="5">
    <source>
        <dbReference type="RuleBase" id="RU363019"/>
    </source>
</evidence>
<dbReference type="Proteomes" id="UP000467841">
    <property type="component" value="Unassembled WGS sequence"/>
</dbReference>
<name>A0A6D2HHQ5_9BRAS</name>
<evidence type="ECO:0000313" key="8">
    <source>
        <dbReference type="Proteomes" id="UP000467841"/>
    </source>
</evidence>
<dbReference type="PRINTS" id="PR00153">
    <property type="entry name" value="CSAPPISMRASE"/>
</dbReference>
<keyword evidence="4 5" id="KW-0413">Isomerase</keyword>
<dbReference type="FunFam" id="2.40.100.10:FF:000025">
    <property type="entry name" value="Peptidyl-prolyl cis-trans isomerase CYP19-2"/>
    <property type="match status" value="1"/>
</dbReference>
<keyword evidence="3 5" id="KW-0697">Rotamase</keyword>
<reference evidence="7" key="1">
    <citation type="submission" date="2020-01" db="EMBL/GenBank/DDBJ databases">
        <authorList>
            <person name="Mishra B."/>
        </authorList>
    </citation>
    <scope>NUCLEOTIDE SEQUENCE [LARGE SCALE GENOMIC DNA]</scope>
</reference>